<evidence type="ECO:0000256" key="5">
    <source>
        <dbReference type="ARBA" id="ARBA00023239"/>
    </source>
</evidence>
<accession>A0A812JI60</accession>
<dbReference type="EC" id="4.1.2.13" evidence="3"/>
<dbReference type="UniPathway" id="UPA00109">
    <property type="reaction ID" value="UER00183"/>
</dbReference>
<dbReference type="InterPro" id="IPR013785">
    <property type="entry name" value="Aldolase_TIM"/>
</dbReference>
<evidence type="ECO:0000313" key="7">
    <source>
        <dbReference type="Proteomes" id="UP000601435"/>
    </source>
</evidence>
<protein>
    <recommendedName>
        <fullName evidence="3">fructose-bisphosphate aldolase</fullName>
        <ecNumber evidence="3">4.1.2.13</ecNumber>
    </recommendedName>
</protein>
<comment type="pathway">
    <text evidence="1">Carbohydrate degradation; glycolysis; D-glyceraldehyde 3-phosphate and glycerone phosphate from D-glucose: step 4/4.</text>
</comment>
<organism evidence="6 7">
    <name type="scientific">Symbiodinium necroappetens</name>
    <dbReference type="NCBI Taxonomy" id="1628268"/>
    <lineage>
        <taxon>Eukaryota</taxon>
        <taxon>Sar</taxon>
        <taxon>Alveolata</taxon>
        <taxon>Dinophyceae</taxon>
        <taxon>Suessiales</taxon>
        <taxon>Symbiodiniaceae</taxon>
        <taxon>Symbiodinium</taxon>
    </lineage>
</organism>
<dbReference type="AlphaFoldDB" id="A0A812JI60"/>
<dbReference type="InterPro" id="IPR000741">
    <property type="entry name" value="FBA_I"/>
</dbReference>
<keyword evidence="4" id="KW-0324">Glycolysis</keyword>
<keyword evidence="5" id="KW-0456">Lyase</keyword>
<comment type="similarity">
    <text evidence="2">Belongs to the class I fructose-bisphosphate aldolase family.</text>
</comment>
<comment type="caution">
    <text evidence="6">The sequence shown here is derived from an EMBL/GenBank/DDBJ whole genome shotgun (WGS) entry which is preliminary data.</text>
</comment>
<evidence type="ECO:0000256" key="3">
    <source>
        <dbReference type="ARBA" id="ARBA00013068"/>
    </source>
</evidence>
<name>A0A812JI60_9DINO</name>
<dbReference type="OrthoDB" id="14784at2759"/>
<dbReference type="SUPFAM" id="SSF51395">
    <property type="entry name" value="FMN-linked oxidoreductases"/>
    <property type="match status" value="1"/>
</dbReference>
<keyword evidence="7" id="KW-1185">Reference proteome</keyword>
<feature type="non-terminal residue" evidence="6">
    <location>
        <position position="1"/>
    </location>
</feature>
<evidence type="ECO:0000313" key="6">
    <source>
        <dbReference type="EMBL" id="CAE7206888.1"/>
    </source>
</evidence>
<dbReference type="GO" id="GO:0004332">
    <property type="term" value="F:fructose-bisphosphate aldolase activity"/>
    <property type="evidence" value="ECO:0007669"/>
    <property type="project" value="UniProtKB-EC"/>
</dbReference>
<dbReference type="SUPFAM" id="SSF51569">
    <property type="entry name" value="Aldolase"/>
    <property type="match status" value="1"/>
</dbReference>
<evidence type="ECO:0000256" key="1">
    <source>
        <dbReference type="ARBA" id="ARBA00004714"/>
    </source>
</evidence>
<reference evidence="6" key="1">
    <citation type="submission" date="2021-02" db="EMBL/GenBank/DDBJ databases">
        <authorList>
            <person name="Dougan E. K."/>
            <person name="Rhodes N."/>
            <person name="Thang M."/>
            <person name="Chan C."/>
        </authorList>
    </citation>
    <scope>NUCLEOTIDE SEQUENCE</scope>
</reference>
<dbReference type="GO" id="GO:0006096">
    <property type="term" value="P:glycolytic process"/>
    <property type="evidence" value="ECO:0007669"/>
    <property type="project" value="UniProtKB-UniPathway"/>
</dbReference>
<sequence>ANIKGLAENGLGILDAEGAGRELMSCLEAAGMEPNEESRQRWREFCYTNGLQPYCSAVVMEEEALKYTDKDSRSLPLILSDQGVVPAMRVDQGFVPLNSFGEKGTEGIVLLKERCEDYYKSGVRIAKWRTQLECNLEMPTDVAVWENSDCVARAARICQANGLAFIAEIQTSQNTGSHSIERTAYVCEKVSGRSAATTRFSSHRWTQSAAGTPPEMPDNLRKIMDEYERRRAQEDAKQSGIWGILNSSTGALMGATCAGGILWLFYCLDDVSSSPQGLWAILFRKLGEEGASRALVKAASWRLLPRDLDKDDPYLVIEPHEGLKFYTPVGLGPGIDTLAQGVPAFLDLGFGFVEVGPVGAGGAKAETVLRNLERRDASHQIAQFGLVGASVGGSQEDPCLRREFQGAPGLVSAVQELFSILSSLGPHLQLFVVDLASIPAGQRGEVAKIAKELVLKAMQLPGGGPRIFLRLPASWPDASASREAHPGQNFWQLCKVLSWEEQRRAAGSQESAANQPHQPCNPWNDCATRILQRFRCWQKVETPLSCCAMLLGLVRSARQKCLLGEPRQRSIRTARAYLPCLALATLAAAPLALSPAFVGEKDVKWARGGQLRCLACEEGHATSPGSLRINFCGRPAKGYTPVFYDDPGTNTASVNAGDYNLYVGGGAINLVFLKELGLPRSNTYQDLHKAMLKAASSTPGQLVASSALPGEEVDAFLAELGLMASFARVPAVNGPDAVVGAAFLDVLGPEHRPRSIKNVAMLYVVGPKGGSELQGDKAPRWTPMRHSCRALKRWLPTRCWQWRNIIHFSPSEETLPRIQEVQFCLVSGGVYMHPESSKLDVATAIVRGLRRGADAKAAPTVTFAKIDFVPDSPTWHCVSGQTGVAL</sequence>
<gene>
    <name evidence="6" type="primary">fba</name>
    <name evidence="6" type="ORF">SNEC2469_LOCUS1831</name>
</gene>
<dbReference type="Pfam" id="PF00274">
    <property type="entry name" value="Glycolytic"/>
    <property type="match status" value="1"/>
</dbReference>
<dbReference type="PANTHER" id="PTHR11627">
    <property type="entry name" value="FRUCTOSE-BISPHOSPHATE ALDOLASE"/>
    <property type="match status" value="1"/>
</dbReference>
<dbReference type="Gene3D" id="3.20.20.70">
    <property type="entry name" value="Aldolase class I"/>
    <property type="match status" value="2"/>
</dbReference>
<dbReference type="Proteomes" id="UP000601435">
    <property type="component" value="Unassembled WGS sequence"/>
</dbReference>
<proteinExistence type="inferred from homology"/>
<evidence type="ECO:0000256" key="2">
    <source>
        <dbReference type="ARBA" id="ARBA00010387"/>
    </source>
</evidence>
<evidence type="ECO:0000256" key="4">
    <source>
        <dbReference type="ARBA" id="ARBA00023152"/>
    </source>
</evidence>
<dbReference type="EMBL" id="CAJNJA010006178">
    <property type="protein sequence ID" value="CAE7206888.1"/>
    <property type="molecule type" value="Genomic_DNA"/>
</dbReference>